<feature type="signal peptide" evidence="2">
    <location>
        <begin position="1"/>
        <end position="43"/>
    </location>
</feature>
<evidence type="ECO:0000259" key="3">
    <source>
        <dbReference type="PROSITE" id="PS51352"/>
    </source>
</evidence>
<dbReference type="SUPFAM" id="SSF52833">
    <property type="entry name" value="Thioredoxin-like"/>
    <property type="match status" value="1"/>
</dbReference>
<evidence type="ECO:0000256" key="2">
    <source>
        <dbReference type="SAM" id="SignalP"/>
    </source>
</evidence>
<dbReference type="PROSITE" id="PS00194">
    <property type="entry name" value="THIOREDOXIN_1"/>
    <property type="match status" value="1"/>
</dbReference>
<name>A0A1Y2HIH2_9FUNG</name>
<feature type="domain" description="Thioredoxin" evidence="3">
    <location>
        <begin position="34"/>
        <end position="160"/>
    </location>
</feature>
<dbReference type="InterPro" id="IPR017937">
    <property type="entry name" value="Thioredoxin_CS"/>
</dbReference>
<dbReference type="Gene3D" id="3.40.30.10">
    <property type="entry name" value="Glutaredoxin"/>
    <property type="match status" value="1"/>
</dbReference>
<dbReference type="OrthoDB" id="72053at2759"/>
<dbReference type="GO" id="GO:0006457">
    <property type="term" value="P:protein folding"/>
    <property type="evidence" value="ECO:0007669"/>
    <property type="project" value="TreeGrafter"/>
</dbReference>
<comment type="similarity">
    <text evidence="1">Belongs to the protein disulfide isomerase family.</text>
</comment>
<dbReference type="InterPro" id="IPR051063">
    <property type="entry name" value="PDI"/>
</dbReference>
<keyword evidence="5" id="KW-1185">Reference proteome</keyword>
<dbReference type="PANTHER" id="PTHR45672">
    <property type="entry name" value="PROTEIN DISULFIDE-ISOMERASE C17H9.14C-RELATED"/>
    <property type="match status" value="1"/>
</dbReference>
<comment type="caution">
    <text evidence="4">The sequence shown here is derived from an EMBL/GenBank/DDBJ whole genome shotgun (WGS) entry which is preliminary data.</text>
</comment>
<dbReference type="GO" id="GO:0005783">
    <property type="term" value="C:endoplasmic reticulum"/>
    <property type="evidence" value="ECO:0007669"/>
    <property type="project" value="TreeGrafter"/>
</dbReference>
<dbReference type="InterPro" id="IPR036249">
    <property type="entry name" value="Thioredoxin-like_sf"/>
</dbReference>
<dbReference type="AlphaFoldDB" id="A0A1Y2HIH2"/>
<organism evidence="4 5">
    <name type="scientific">Catenaria anguillulae PL171</name>
    <dbReference type="NCBI Taxonomy" id="765915"/>
    <lineage>
        <taxon>Eukaryota</taxon>
        <taxon>Fungi</taxon>
        <taxon>Fungi incertae sedis</taxon>
        <taxon>Blastocladiomycota</taxon>
        <taxon>Blastocladiomycetes</taxon>
        <taxon>Blastocladiales</taxon>
        <taxon>Catenariaceae</taxon>
        <taxon>Catenaria</taxon>
    </lineage>
</organism>
<evidence type="ECO:0000256" key="1">
    <source>
        <dbReference type="ARBA" id="ARBA00006347"/>
    </source>
</evidence>
<dbReference type="STRING" id="765915.A0A1Y2HIH2"/>
<dbReference type="Pfam" id="PF00085">
    <property type="entry name" value="Thioredoxin"/>
    <property type="match status" value="1"/>
</dbReference>
<dbReference type="EMBL" id="MCFL01000035">
    <property type="protein sequence ID" value="ORZ33493.1"/>
    <property type="molecule type" value="Genomic_DNA"/>
</dbReference>
<dbReference type="Proteomes" id="UP000193411">
    <property type="component" value="Unassembled WGS sequence"/>
</dbReference>
<accession>A0A1Y2HIH2</accession>
<feature type="chain" id="PRO_5012869882" evidence="2">
    <location>
        <begin position="44"/>
        <end position="182"/>
    </location>
</feature>
<dbReference type="GO" id="GO:0003756">
    <property type="term" value="F:protein disulfide isomerase activity"/>
    <property type="evidence" value="ECO:0007669"/>
    <property type="project" value="TreeGrafter"/>
</dbReference>
<dbReference type="CDD" id="cd02961">
    <property type="entry name" value="PDI_a_family"/>
    <property type="match status" value="1"/>
</dbReference>
<protein>
    <submittedName>
        <fullName evidence="4">Thioredoxin-like protein</fullName>
    </submittedName>
</protein>
<keyword evidence="2" id="KW-0732">Signal</keyword>
<evidence type="ECO:0000313" key="5">
    <source>
        <dbReference type="Proteomes" id="UP000193411"/>
    </source>
</evidence>
<gene>
    <name evidence="4" type="ORF">BCR44DRAFT_1514669</name>
</gene>
<reference evidence="4 5" key="1">
    <citation type="submission" date="2016-07" db="EMBL/GenBank/DDBJ databases">
        <title>Pervasive Adenine N6-methylation of Active Genes in Fungi.</title>
        <authorList>
            <consortium name="DOE Joint Genome Institute"/>
            <person name="Mondo S.J."/>
            <person name="Dannebaum R.O."/>
            <person name="Kuo R.C."/>
            <person name="Labutti K."/>
            <person name="Haridas S."/>
            <person name="Kuo A."/>
            <person name="Salamov A."/>
            <person name="Ahrendt S.R."/>
            <person name="Lipzen A."/>
            <person name="Sullivan W."/>
            <person name="Andreopoulos W.B."/>
            <person name="Clum A."/>
            <person name="Lindquist E."/>
            <person name="Daum C."/>
            <person name="Ramamoorthy G.K."/>
            <person name="Gryganskyi A."/>
            <person name="Culley D."/>
            <person name="Magnuson J.K."/>
            <person name="James T.Y."/>
            <person name="O'Malley M.A."/>
            <person name="Stajich J.E."/>
            <person name="Spatafora J.W."/>
            <person name="Visel A."/>
            <person name="Grigoriev I.V."/>
        </authorList>
    </citation>
    <scope>NUCLEOTIDE SEQUENCE [LARGE SCALE GENOMIC DNA]</scope>
    <source>
        <strain evidence="4 5">PL171</strain>
    </source>
</reference>
<evidence type="ECO:0000313" key="4">
    <source>
        <dbReference type="EMBL" id="ORZ33493.1"/>
    </source>
</evidence>
<sequence>MHCMRLSHLNPCAITANTMSRLLSMFLALLATVLLLGVSTADANKGTAKTSPVLELTSGNFTSAVAHGTSMVMFYSPWCPHCRRSGPAFRNFARKTKNLQKEWDFKIFQLNCEAFESTCDTHQIEGYPTFLVFQNGNVLFEYDGELDSDSLTEFAKRAAANKFVFDEKVLEKVPADDHRGEL</sequence>
<dbReference type="InterPro" id="IPR013766">
    <property type="entry name" value="Thioredoxin_domain"/>
</dbReference>
<proteinExistence type="inferred from homology"/>
<dbReference type="PROSITE" id="PS51352">
    <property type="entry name" value="THIOREDOXIN_2"/>
    <property type="match status" value="1"/>
</dbReference>